<dbReference type="SUPFAM" id="SSF50978">
    <property type="entry name" value="WD40 repeat-like"/>
    <property type="match status" value="1"/>
</dbReference>
<dbReference type="PANTHER" id="PTHR43991">
    <property type="entry name" value="WD REPEAT PROTEIN (AFU_ORTHOLOGUE AFUA_8G05640)-RELATED"/>
    <property type="match status" value="1"/>
</dbReference>
<dbReference type="InterPro" id="IPR001680">
    <property type="entry name" value="WD40_rpt"/>
</dbReference>
<comment type="caution">
    <text evidence="2">The sequence shown here is derived from an EMBL/GenBank/DDBJ whole genome shotgun (WGS) entry which is preliminary data.</text>
</comment>
<dbReference type="InterPro" id="IPR036322">
    <property type="entry name" value="WD40_repeat_dom_sf"/>
</dbReference>
<dbReference type="PROSITE" id="PS50082">
    <property type="entry name" value="WD_REPEATS_2"/>
    <property type="match status" value="1"/>
</dbReference>
<evidence type="ECO:0000313" key="2">
    <source>
        <dbReference type="EMBL" id="CAG9312350.1"/>
    </source>
</evidence>
<proteinExistence type="predicted"/>
<dbReference type="EMBL" id="CAJZBQ010000006">
    <property type="protein sequence ID" value="CAG9312350.1"/>
    <property type="molecule type" value="Genomic_DNA"/>
</dbReference>
<dbReference type="Proteomes" id="UP001162131">
    <property type="component" value="Unassembled WGS sequence"/>
</dbReference>
<dbReference type="SMART" id="SM00320">
    <property type="entry name" value="WD40"/>
    <property type="match status" value="4"/>
</dbReference>
<keyword evidence="1" id="KW-0853">WD repeat</keyword>
<dbReference type="InterPro" id="IPR015943">
    <property type="entry name" value="WD40/YVTN_repeat-like_dom_sf"/>
</dbReference>
<accession>A0AAU9IER3</accession>
<name>A0AAU9IER3_9CILI</name>
<feature type="repeat" description="WD" evidence="1">
    <location>
        <begin position="260"/>
        <end position="302"/>
    </location>
</feature>
<evidence type="ECO:0000313" key="3">
    <source>
        <dbReference type="Proteomes" id="UP001162131"/>
    </source>
</evidence>
<evidence type="ECO:0000256" key="1">
    <source>
        <dbReference type="PROSITE-ProRule" id="PRU00221"/>
    </source>
</evidence>
<sequence length="392" mass="44834">MEIESKPGEFTQESTNIHSRDVCRHDCNDIQGIPWNTSAMNISRRNLRIRRLRTYHAYRSCPIPEENFVDNTLYNDCPFFEFNANHPQAECCYKHFQLRNCVQYTNDNEILYLSRGNSIFSFNPFSRKTRKIKSSAVDIVSYHSWNNYLVCGGLEGELQISDLEGNTIKDIIIADEDSTKITNHCEFFNDGNGVKVMACNNDKKVRIMDPNTLETQLQFEFIACVNKAAISYDYSLIAAALDDEDVYIQDYRTGQMTHKLTGHKDYTFGVAWHPNNGNILATGNQDGVGMIWDIRKGTEVQPLHTLCGFMGSVLNLAFSENGEFMAFSESGDFVSIYDTRSFDERQVIDGFGEISGICFTKEPNSLYFYIGYADDSFNSLLELRKKESDLDF</sequence>
<dbReference type="Pfam" id="PF00400">
    <property type="entry name" value="WD40"/>
    <property type="match status" value="1"/>
</dbReference>
<dbReference type="AlphaFoldDB" id="A0AAU9IER3"/>
<keyword evidence="3" id="KW-1185">Reference proteome</keyword>
<protein>
    <submittedName>
        <fullName evidence="2">Uncharacterized protein</fullName>
    </submittedName>
</protein>
<dbReference type="PROSITE" id="PS50294">
    <property type="entry name" value="WD_REPEATS_REGION"/>
    <property type="match status" value="1"/>
</dbReference>
<dbReference type="PANTHER" id="PTHR43991:SF12">
    <property type="entry name" value="WD REPEAT PROTEIN (AFU_ORTHOLOGUE AFUA_8G05640)"/>
    <property type="match status" value="1"/>
</dbReference>
<organism evidence="2 3">
    <name type="scientific">Blepharisma stoltei</name>
    <dbReference type="NCBI Taxonomy" id="1481888"/>
    <lineage>
        <taxon>Eukaryota</taxon>
        <taxon>Sar</taxon>
        <taxon>Alveolata</taxon>
        <taxon>Ciliophora</taxon>
        <taxon>Postciliodesmatophora</taxon>
        <taxon>Heterotrichea</taxon>
        <taxon>Heterotrichida</taxon>
        <taxon>Blepharismidae</taxon>
        <taxon>Blepharisma</taxon>
    </lineage>
</organism>
<dbReference type="Gene3D" id="2.130.10.10">
    <property type="entry name" value="YVTN repeat-like/Quinoprotein amine dehydrogenase"/>
    <property type="match status" value="1"/>
</dbReference>
<reference evidence="2" key="1">
    <citation type="submission" date="2021-09" db="EMBL/GenBank/DDBJ databases">
        <authorList>
            <consortium name="AG Swart"/>
            <person name="Singh M."/>
            <person name="Singh A."/>
            <person name="Seah K."/>
            <person name="Emmerich C."/>
        </authorList>
    </citation>
    <scope>NUCLEOTIDE SEQUENCE</scope>
    <source>
        <strain evidence="2">ATCC30299</strain>
    </source>
</reference>
<gene>
    <name evidence="2" type="ORF">BSTOLATCC_MIC6457</name>
</gene>